<dbReference type="Pfam" id="PF04294">
    <property type="entry name" value="VanW"/>
    <property type="match status" value="1"/>
</dbReference>
<feature type="compositionally biased region" description="Polar residues" evidence="2">
    <location>
        <begin position="380"/>
        <end position="397"/>
    </location>
</feature>
<feature type="region of interest" description="Disordered" evidence="2">
    <location>
        <begin position="374"/>
        <end position="467"/>
    </location>
</feature>
<dbReference type="Pfam" id="PF07501">
    <property type="entry name" value="G5"/>
    <property type="match status" value="1"/>
</dbReference>
<dbReference type="Gene3D" id="2.20.230.10">
    <property type="entry name" value="Resuscitation-promoting factor rpfb"/>
    <property type="match status" value="1"/>
</dbReference>
<dbReference type="RefSeq" id="WP_154319755.1">
    <property type="nucleotide sequence ID" value="NZ_CAJGAA010000003.1"/>
</dbReference>
<dbReference type="PANTHER" id="PTHR35788">
    <property type="entry name" value="EXPORTED PROTEIN-RELATED"/>
    <property type="match status" value="1"/>
</dbReference>
<dbReference type="Proteomes" id="UP000441585">
    <property type="component" value="Unassembled WGS sequence"/>
</dbReference>
<dbReference type="AlphaFoldDB" id="A0A6I2MJZ1"/>
<evidence type="ECO:0000256" key="2">
    <source>
        <dbReference type="SAM" id="MobiDB-lite"/>
    </source>
</evidence>
<proteinExistence type="predicted"/>
<evidence type="ECO:0000313" key="5">
    <source>
        <dbReference type="Proteomes" id="UP000441585"/>
    </source>
</evidence>
<dbReference type="PANTHER" id="PTHR35788:SF1">
    <property type="entry name" value="EXPORTED PROTEIN"/>
    <property type="match status" value="1"/>
</dbReference>
<reference evidence="4 5" key="1">
    <citation type="submission" date="2019-11" db="EMBL/GenBank/DDBJ databases">
        <title>Bacillus idriensis genome.</title>
        <authorList>
            <person name="Konopka E.N."/>
            <person name="Newman J.D."/>
        </authorList>
    </citation>
    <scope>NUCLEOTIDE SEQUENCE [LARGE SCALE GENOMIC DNA]</scope>
    <source>
        <strain evidence="4 5">DSM 19097</strain>
    </source>
</reference>
<name>A0A6I2MJZ1_9BACI</name>
<comment type="caution">
    <text evidence="4">The sequence shown here is derived from an EMBL/GenBank/DDBJ whole genome shotgun (WGS) entry which is preliminary data.</text>
</comment>
<organism evidence="4 5">
    <name type="scientific">Metabacillus idriensis</name>
    <dbReference type="NCBI Taxonomy" id="324768"/>
    <lineage>
        <taxon>Bacteria</taxon>
        <taxon>Bacillati</taxon>
        <taxon>Bacillota</taxon>
        <taxon>Bacilli</taxon>
        <taxon>Bacillales</taxon>
        <taxon>Bacillaceae</taxon>
        <taxon>Metabacillus</taxon>
    </lineage>
</organism>
<accession>A0A6I2MJZ1</accession>
<evidence type="ECO:0000313" key="4">
    <source>
        <dbReference type="EMBL" id="MRX56901.1"/>
    </source>
</evidence>
<evidence type="ECO:0000256" key="1">
    <source>
        <dbReference type="ARBA" id="ARBA00022729"/>
    </source>
</evidence>
<dbReference type="InterPro" id="IPR011098">
    <property type="entry name" value="G5_dom"/>
</dbReference>
<sequence>MEKAVKLKIFVLLAGCVFFIFGFSIFGAKAYGALFSEKTVPEGAVVSGVDLSGLTEEKAAAKLDDAIKSWKEKSFYFLQADKEFTLDLTLVEFDVKRTAKLALENKAAAIAVNLNEEAFTAFLQTELPAEILHAVDRKALSAEIEAASSELIEGIISINLDEYYLKEKAPKTIIASTSLPNETFILGNPLTLTIEPKQTFSFSSYIETAGLQDFDDATLKWIATGIYQTILSANFEIVERHISQVLPSYSELGKEASFTMGKQDFIFYNPNDTVFEVNLTQDASSLLISLEGLEFEKIYSLTMENDKSYKPEKIIQYDPALAENTTRVEEEGIEGKSISVYRNELDQEGNIVSTEFISDDYYAPVHRIEKTALKAAPEESSASPNEGETPSSNQADTQVYPGTDGAAPSVNSNLNPHSNSDQTKNPTEASNSALSPGQTVNSFSSTSPISAEDRELWEEPAFEKGER</sequence>
<evidence type="ECO:0000259" key="3">
    <source>
        <dbReference type="PROSITE" id="PS51109"/>
    </source>
</evidence>
<dbReference type="PROSITE" id="PS51109">
    <property type="entry name" value="G5"/>
    <property type="match status" value="1"/>
</dbReference>
<protein>
    <recommendedName>
        <fullName evidence="3">G5 domain-containing protein</fullName>
    </recommendedName>
</protein>
<dbReference type="InterPro" id="IPR007391">
    <property type="entry name" value="Vancomycin_resist_VanW"/>
</dbReference>
<gene>
    <name evidence="4" type="ORF">GJU41_23455</name>
</gene>
<keyword evidence="1" id="KW-0732">Signal</keyword>
<keyword evidence="5" id="KW-1185">Reference proteome</keyword>
<dbReference type="InterPro" id="IPR052913">
    <property type="entry name" value="Glycopeptide_resist_protein"/>
</dbReference>
<dbReference type="EMBL" id="WKKF01000019">
    <property type="protein sequence ID" value="MRX56901.1"/>
    <property type="molecule type" value="Genomic_DNA"/>
</dbReference>
<feature type="domain" description="G5" evidence="3">
    <location>
        <begin position="295"/>
        <end position="375"/>
    </location>
</feature>
<dbReference type="SMART" id="SM01208">
    <property type="entry name" value="G5"/>
    <property type="match status" value="1"/>
</dbReference>
<feature type="compositionally biased region" description="Polar residues" evidence="2">
    <location>
        <begin position="409"/>
        <end position="449"/>
    </location>
</feature>